<dbReference type="SMART" id="SM00387">
    <property type="entry name" value="HATPase_c"/>
    <property type="match status" value="1"/>
</dbReference>
<name>A0A0E3JMY0_CLOSL</name>
<dbReference type="Pfam" id="PF02518">
    <property type="entry name" value="HATPase_c"/>
    <property type="match status" value="1"/>
</dbReference>
<feature type="transmembrane region" description="Helical" evidence="11">
    <location>
        <begin position="154"/>
        <end position="175"/>
    </location>
</feature>
<accession>A0A0E3JMY0</accession>
<dbReference type="GO" id="GO:0005886">
    <property type="term" value="C:plasma membrane"/>
    <property type="evidence" value="ECO:0007669"/>
    <property type="project" value="TreeGrafter"/>
</dbReference>
<evidence type="ECO:0000256" key="5">
    <source>
        <dbReference type="ARBA" id="ARBA00022679"/>
    </source>
</evidence>
<keyword evidence="4" id="KW-0597">Phosphoprotein</keyword>
<evidence type="ECO:0000256" key="7">
    <source>
        <dbReference type="ARBA" id="ARBA00022777"/>
    </source>
</evidence>
<dbReference type="PANTHER" id="PTHR45528:SF8">
    <property type="entry name" value="HISTIDINE KINASE"/>
    <property type="match status" value="1"/>
</dbReference>
<proteinExistence type="predicted"/>
<evidence type="ECO:0000256" key="3">
    <source>
        <dbReference type="ARBA" id="ARBA00012438"/>
    </source>
</evidence>
<protein>
    <recommendedName>
        <fullName evidence="3">histidine kinase</fullName>
        <ecNumber evidence="3">2.7.13.3</ecNumber>
    </recommendedName>
</protein>
<feature type="transmembrane region" description="Helical" evidence="11">
    <location>
        <begin position="14"/>
        <end position="40"/>
    </location>
</feature>
<evidence type="ECO:0000256" key="9">
    <source>
        <dbReference type="ARBA" id="ARBA00023012"/>
    </source>
</evidence>
<keyword evidence="6 11" id="KW-0812">Transmembrane</keyword>
<dbReference type="InterPro" id="IPR003594">
    <property type="entry name" value="HATPase_dom"/>
</dbReference>
<evidence type="ECO:0000256" key="11">
    <source>
        <dbReference type="SAM" id="Phobius"/>
    </source>
</evidence>
<dbReference type="InterPro" id="IPR008358">
    <property type="entry name" value="Sig_transdc_His_kin/Pase_MprB"/>
</dbReference>
<evidence type="ECO:0000313" key="13">
    <source>
        <dbReference type="EMBL" id="AKA68629.1"/>
    </source>
</evidence>
<keyword evidence="14" id="KW-1185">Reference proteome</keyword>
<dbReference type="GO" id="GO:0000155">
    <property type="term" value="F:phosphorelay sensor kinase activity"/>
    <property type="evidence" value="ECO:0007669"/>
    <property type="project" value="InterPro"/>
</dbReference>
<keyword evidence="5" id="KW-0808">Transferase</keyword>
<dbReference type="EC" id="2.7.13.3" evidence="3"/>
<dbReference type="RefSeq" id="WP_029160051.1">
    <property type="nucleotide sequence ID" value="NZ_CP009933.1"/>
</dbReference>
<dbReference type="AlphaFoldDB" id="A0A0E3JMY0"/>
<dbReference type="CDD" id="cd00082">
    <property type="entry name" value="HisKA"/>
    <property type="match status" value="1"/>
</dbReference>
<evidence type="ECO:0000256" key="8">
    <source>
        <dbReference type="ARBA" id="ARBA00022989"/>
    </source>
</evidence>
<dbReference type="InterPro" id="IPR036097">
    <property type="entry name" value="HisK_dim/P_sf"/>
</dbReference>
<dbReference type="PROSITE" id="PS50109">
    <property type="entry name" value="HIS_KIN"/>
    <property type="match status" value="1"/>
</dbReference>
<dbReference type="Gene3D" id="3.30.565.10">
    <property type="entry name" value="Histidine kinase-like ATPase, C-terminal domain"/>
    <property type="match status" value="1"/>
</dbReference>
<dbReference type="PRINTS" id="PR01780">
    <property type="entry name" value="LANTIREGPROT"/>
</dbReference>
<dbReference type="PANTHER" id="PTHR45528">
    <property type="entry name" value="SENSOR HISTIDINE KINASE CPXA"/>
    <property type="match status" value="1"/>
</dbReference>
<dbReference type="Gene3D" id="6.10.340.10">
    <property type="match status" value="1"/>
</dbReference>
<evidence type="ECO:0000259" key="12">
    <source>
        <dbReference type="PROSITE" id="PS50109"/>
    </source>
</evidence>
<dbReference type="InterPro" id="IPR036890">
    <property type="entry name" value="HATPase_C_sf"/>
</dbReference>
<comment type="subcellular location">
    <subcellularLocation>
        <location evidence="2">Membrane</location>
        <topology evidence="2">Multi-pass membrane protein</topology>
    </subcellularLocation>
</comment>
<evidence type="ECO:0000256" key="6">
    <source>
        <dbReference type="ARBA" id="ARBA00022692"/>
    </source>
</evidence>
<evidence type="ECO:0000256" key="2">
    <source>
        <dbReference type="ARBA" id="ARBA00004141"/>
    </source>
</evidence>
<dbReference type="HOGENOM" id="CLU_000445_89_34_9"/>
<keyword evidence="9" id="KW-0902">Two-component regulatory system</keyword>
<dbReference type="SUPFAM" id="SSF55874">
    <property type="entry name" value="ATPase domain of HSP90 chaperone/DNA topoisomerase II/histidine kinase"/>
    <property type="match status" value="1"/>
</dbReference>
<evidence type="ECO:0000256" key="10">
    <source>
        <dbReference type="ARBA" id="ARBA00023136"/>
    </source>
</evidence>
<keyword evidence="7 13" id="KW-0418">Kinase</keyword>
<evidence type="ECO:0000256" key="1">
    <source>
        <dbReference type="ARBA" id="ARBA00000085"/>
    </source>
</evidence>
<evidence type="ECO:0000256" key="4">
    <source>
        <dbReference type="ARBA" id="ARBA00022553"/>
    </source>
</evidence>
<dbReference type="KEGG" id="csq:CSCA_1504"/>
<gene>
    <name evidence="13" type="ORF">CSCA_1504</name>
</gene>
<keyword evidence="8 11" id="KW-1133">Transmembrane helix</keyword>
<dbReference type="Pfam" id="PF00512">
    <property type="entry name" value="HisKA"/>
    <property type="match status" value="1"/>
</dbReference>
<sequence>MAVNKKVPTFRRIFFRYLLTLIISFIVFLVLYFGIIFLLIRFNLFLPANYSEGLAAASKSQIQSTQSVTESMIPKGCKFVVFDKSYKVIKTDLNSKDLDEAKKYVLKQGYNNRGGIKQYYSIPRKDGVCILQYYIVMRYNSDVLNDMLPNPQGMMILMLIFLSITIIFLISTLYAKNIKNQLNPLLEVVEKIKEKNLDFEIGYSKIKEFNDVLLSLSDMKEELKKSLSEKWSIEQAKREQISALAHDIKTPLAVIKGNSELLIDSSLNEDQQEYTNFIHKNANQIEKYIKLLIELSKAEKGFQIHLKKVDTKEFVNSIHEQLNTLACIKKLQVESKEEDLPNEINIDYSLMYRAIMNVISNAVDYSKEDSKIYFKIECLQDNICFTITDSGKGFSEKDIKFAITQFYTGDKSRNSKTHYGMGLYIVDSIVKKHGGELHIGNSPITGGGEVVIKVPVNF</sequence>
<dbReference type="SUPFAM" id="SSF47384">
    <property type="entry name" value="Homodimeric domain of signal transducing histidine kinase"/>
    <property type="match status" value="1"/>
</dbReference>
<evidence type="ECO:0000313" key="14">
    <source>
        <dbReference type="Proteomes" id="UP000033115"/>
    </source>
</evidence>
<comment type="catalytic activity">
    <reaction evidence="1">
        <text>ATP + protein L-histidine = ADP + protein N-phospho-L-histidine.</text>
        <dbReference type="EC" id="2.7.13.3"/>
    </reaction>
</comment>
<dbReference type="STRING" id="1548.CSCA_1504"/>
<feature type="domain" description="Histidine kinase" evidence="12">
    <location>
        <begin position="243"/>
        <end position="458"/>
    </location>
</feature>
<dbReference type="InterPro" id="IPR005467">
    <property type="entry name" value="His_kinase_dom"/>
</dbReference>
<dbReference type="InterPro" id="IPR050398">
    <property type="entry name" value="HssS/ArlS-like"/>
</dbReference>
<dbReference type="Gene3D" id="1.10.287.130">
    <property type="match status" value="1"/>
</dbReference>
<dbReference type="SMART" id="SM00388">
    <property type="entry name" value="HisKA"/>
    <property type="match status" value="1"/>
</dbReference>
<dbReference type="Proteomes" id="UP000033115">
    <property type="component" value="Chromosome"/>
</dbReference>
<reference evidence="13 14" key="1">
    <citation type="journal article" date="2015" name="J. Biotechnol.">
        <title>Complete genome sequence of a malodorant-producing acetogen, Clostridium scatologenes ATCC 25775(T).</title>
        <authorList>
            <person name="Zhu Z."/>
            <person name="Guo T."/>
            <person name="Zheng H."/>
            <person name="Song T."/>
            <person name="Ouyang P."/>
            <person name="Xie J."/>
        </authorList>
    </citation>
    <scope>NUCLEOTIDE SEQUENCE [LARGE SCALE GENOMIC DNA]</scope>
    <source>
        <strain evidence="13 14">ATCC 25775</strain>
    </source>
</reference>
<organism evidence="13 14">
    <name type="scientific">Clostridium scatologenes</name>
    <dbReference type="NCBI Taxonomy" id="1548"/>
    <lineage>
        <taxon>Bacteria</taxon>
        <taxon>Bacillati</taxon>
        <taxon>Bacillota</taxon>
        <taxon>Clostridia</taxon>
        <taxon>Eubacteriales</taxon>
        <taxon>Clostridiaceae</taxon>
        <taxon>Clostridium</taxon>
    </lineage>
</organism>
<dbReference type="EMBL" id="CP009933">
    <property type="protein sequence ID" value="AKA68629.1"/>
    <property type="molecule type" value="Genomic_DNA"/>
</dbReference>
<dbReference type="InterPro" id="IPR003661">
    <property type="entry name" value="HisK_dim/P_dom"/>
</dbReference>
<keyword evidence="10 11" id="KW-0472">Membrane</keyword>